<dbReference type="RefSeq" id="XP_004516124.1">
    <property type="nucleotide sequence ID" value="XM_004516067.1"/>
</dbReference>
<evidence type="ECO:0000313" key="7">
    <source>
        <dbReference type="RefSeq" id="XP_004516124.1"/>
    </source>
</evidence>
<dbReference type="AlphaFoldDB" id="A0A1S2Z6X0"/>
<dbReference type="STRING" id="3827.A0A1S2Z6X0"/>
<evidence type="ECO:0000256" key="5">
    <source>
        <dbReference type="ARBA" id="ARBA00023242"/>
    </source>
</evidence>
<dbReference type="SUPFAM" id="SSF140996">
    <property type="entry name" value="Hermes dimerisation domain"/>
    <property type="match status" value="1"/>
</dbReference>
<dbReference type="GO" id="GO:0008270">
    <property type="term" value="F:zinc ion binding"/>
    <property type="evidence" value="ECO:0007669"/>
    <property type="project" value="UniProtKB-KW"/>
</dbReference>
<evidence type="ECO:0000313" key="6">
    <source>
        <dbReference type="Proteomes" id="UP000087171"/>
    </source>
</evidence>
<evidence type="ECO:0000256" key="1">
    <source>
        <dbReference type="ARBA" id="ARBA00004123"/>
    </source>
</evidence>
<name>A0A1S2Z6X0_CICAR</name>
<protein>
    <submittedName>
        <fullName evidence="7">Zinc finger BED domain-containing protein RICESLEEPER 2-like</fullName>
    </submittedName>
</protein>
<keyword evidence="2" id="KW-0479">Metal-binding</keyword>
<sequence length="213" mass="24196">MDQLSQNIPTQNINNNEYGAAATITNVAGPLLDNTQEKKKRNLMQVGLGSHQTAGSISTEYLIVTLILQRVNTATRVPTSSRFNLQACRRAVYVFVVLDEQPFKAIEGEGFKYLCKTLQPQFTIPSRRTIARGCFQLYLDEKLKLKAFFKSNCNRVALTTDCWTSIQNLNYLTLTSHFVDNEWNYQKRIISFTVIPNHKGVTVGKKIEEVLKD</sequence>
<evidence type="ECO:0000256" key="2">
    <source>
        <dbReference type="ARBA" id="ARBA00022723"/>
    </source>
</evidence>
<dbReference type="PANTHER" id="PTHR46481">
    <property type="entry name" value="ZINC FINGER BED DOMAIN-CONTAINING PROTEIN 4"/>
    <property type="match status" value="1"/>
</dbReference>
<dbReference type="InterPro" id="IPR052035">
    <property type="entry name" value="ZnF_BED_domain_contain"/>
</dbReference>
<dbReference type="Proteomes" id="UP000087171">
    <property type="component" value="Unplaced"/>
</dbReference>
<dbReference type="eggNOG" id="KOG1121">
    <property type="taxonomic scope" value="Eukaryota"/>
</dbReference>
<dbReference type="PANTHER" id="PTHR46481:SF10">
    <property type="entry name" value="ZINC FINGER BED DOMAIN-CONTAINING PROTEIN 39"/>
    <property type="match status" value="1"/>
</dbReference>
<organism evidence="6 7">
    <name type="scientific">Cicer arietinum</name>
    <name type="common">Chickpea</name>
    <name type="synonym">Garbanzo</name>
    <dbReference type="NCBI Taxonomy" id="3827"/>
    <lineage>
        <taxon>Eukaryota</taxon>
        <taxon>Viridiplantae</taxon>
        <taxon>Streptophyta</taxon>
        <taxon>Embryophyta</taxon>
        <taxon>Tracheophyta</taxon>
        <taxon>Spermatophyta</taxon>
        <taxon>Magnoliopsida</taxon>
        <taxon>eudicotyledons</taxon>
        <taxon>Gunneridae</taxon>
        <taxon>Pentapetalae</taxon>
        <taxon>rosids</taxon>
        <taxon>fabids</taxon>
        <taxon>Fabales</taxon>
        <taxon>Fabaceae</taxon>
        <taxon>Papilionoideae</taxon>
        <taxon>50 kb inversion clade</taxon>
        <taxon>NPAAA clade</taxon>
        <taxon>Hologalegina</taxon>
        <taxon>IRL clade</taxon>
        <taxon>Cicereae</taxon>
        <taxon>Cicer</taxon>
    </lineage>
</organism>
<keyword evidence="5" id="KW-0539">Nucleus</keyword>
<reference evidence="7" key="1">
    <citation type="submission" date="2025-08" db="UniProtKB">
        <authorList>
            <consortium name="RefSeq"/>
        </authorList>
    </citation>
    <scope>IDENTIFICATION</scope>
    <source>
        <tissue evidence="7">Etiolated seedlings</tissue>
    </source>
</reference>
<comment type="subcellular location">
    <subcellularLocation>
        <location evidence="1">Nucleus</location>
    </subcellularLocation>
</comment>
<dbReference type="GO" id="GO:0005634">
    <property type="term" value="C:nucleus"/>
    <property type="evidence" value="ECO:0007669"/>
    <property type="project" value="UniProtKB-SubCell"/>
</dbReference>
<dbReference type="OrthoDB" id="1418757at2759"/>
<gene>
    <name evidence="7" type="primary">LOC101506296</name>
</gene>
<dbReference type="SUPFAM" id="SSF53098">
    <property type="entry name" value="Ribonuclease H-like"/>
    <property type="match status" value="1"/>
</dbReference>
<accession>A0A1S2Z6X0</accession>
<keyword evidence="4" id="KW-0862">Zinc</keyword>
<evidence type="ECO:0000256" key="3">
    <source>
        <dbReference type="ARBA" id="ARBA00022771"/>
    </source>
</evidence>
<evidence type="ECO:0000256" key="4">
    <source>
        <dbReference type="ARBA" id="ARBA00022833"/>
    </source>
</evidence>
<dbReference type="PaxDb" id="3827-XP_004516124.1"/>
<dbReference type="InterPro" id="IPR012337">
    <property type="entry name" value="RNaseH-like_sf"/>
</dbReference>
<proteinExistence type="predicted"/>
<keyword evidence="6" id="KW-1185">Reference proteome</keyword>
<keyword evidence="3" id="KW-0863">Zinc-finger</keyword>